<accession>A0A195F1A3</accession>
<protein>
    <submittedName>
        <fullName evidence="1">Uncharacterized protein</fullName>
    </submittedName>
</protein>
<feature type="non-terminal residue" evidence="1">
    <location>
        <position position="1"/>
    </location>
</feature>
<keyword evidence="2" id="KW-1185">Reference proteome</keyword>
<dbReference type="Proteomes" id="UP000078541">
    <property type="component" value="Unassembled WGS sequence"/>
</dbReference>
<sequence>ITTTKSLEFCINYLAIFIDLDLKFHYITTSRCSYKTCPNLFIILIQGTNISGIFITNINKRTCTCETYAIKGWDWNYDKDKKMTIITFA</sequence>
<dbReference type="AlphaFoldDB" id="A0A195F1A3"/>
<dbReference type="EMBL" id="KQ981880">
    <property type="protein sequence ID" value="KYN33947.1"/>
    <property type="molecule type" value="Genomic_DNA"/>
</dbReference>
<name>A0A195F1A3_9HYME</name>
<gene>
    <name evidence="1" type="ORF">ALC56_11761</name>
</gene>
<proteinExistence type="predicted"/>
<reference evidence="1 2" key="1">
    <citation type="submission" date="2016-03" db="EMBL/GenBank/DDBJ databases">
        <title>Trachymyrmex septentrionalis WGS genome.</title>
        <authorList>
            <person name="Nygaard S."/>
            <person name="Hu H."/>
            <person name="Boomsma J."/>
            <person name="Zhang G."/>
        </authorList>
    </citation>
    <scope>NUCLEOTIDE SEQUENCE [LARGE SCALE GENOMIC DNA]</scope>
    <source>
        <strain evidence="1">Tsep2-gDNA-1</strain>
        <tissue evidence="1">Whole body</tissue>
    </source>
</reference>
<organism evidence="1 2">
    <name type="scientific">Trachymyrmex septentrionalis</name>
    <dbReference type="NCBI Taxonomy" id="34720"/>
    <lineage>
        <taxon>Eukaryota</taxon>
        <taxon>Metazoa</taxon>
        <taxon>Ecdysozoa</taxon>
        <taxon>Arthropoda</taxon>
        <taxon>Hexapoda</taxon>
        <taxon>Insecta</taxon>
        <taxon>Pterygota</taxon>
        <taxon>Neoptera</taxon>
        <taxon>Endopterygota</taxon>
        <taxon>Hymenoptera</taxon>
        <taxon>Apocrita</taxon>
        <taxon>Aculeata</taxon>
        <taxon>Formicoidea</taxon>
        <taxon>Formicidae</taxon>
        <taxon>Myrmicinae</taxon>
        <taxon>Trachymyrmex</taxon>
    </lineage>
</organism>
<evidence type="ECO:0000313" key="2">
    <source>
        <dbReference type="Proteomes" id="UP000078541"/>
    </source>
</evidence>
<evidence type="ECO:0000313" key="1">
    <source>
        <dbReference type="EMBL" id="KYN33947.1"/>
    </source>
</evidence>